<keyword evidence="4" id="KW-1185">Reference proteome</keyword>
<feature type="transmembrane region" description="Helical" evidence="1">
    <location>
        <begin position="96"/>
        <end position="128"/>
    </location>
</feature>
<feature type="transmembrane region" description="Helical" evidence="1">
    <location>
        <begin position="20"/>
        <end position="40"/>
    </location>
</feature>
<feature type="domain" description="DUF1468" evidence="2">
    <location>
        <begin position="23"/>
        <end position="163"/>
    </location>
</feature>
<feature type="transmembrane region" description="Helical" evidence="1">
    <location>
        <begin position="52"/>
        <end position="70"/>
    </location>
</feature>
<sequence length="167" mass="19242">MCFGVFKMNNIKRYLQSKVIIPLCVQVVLTIYVVSALQLAPPIVNRMLSESSFPFVIFLIATPAAIKLLFDGVKEVKTEISEGKEIVYVRKSIKPLLIVLIMAVFILLFELLGFSILAPLYVFFFMLVYDDRPEKIVKKISYSLLVAIVVYVMYVFAFDIRFPEIWR</sequence>
<accession>A0A5C1QR69</accession>
<dbReference type="Proteomes" id="UP000324209">
    <property type="component" value="Chromosome"/>
</dbReference>
<evidence type="ECO:0000256" key="1">
    <source>
        <dbReference type="SAM" id="Phobius"/>
    </source>
</evidence>
<dbReference type="KEGG" id="ock:EXM22_16320"/>
<keyword evidence="1" id="KW-1133">Transmembrane helix</keyword>
<dbReference type="InterPro" id="IPR009936">
    <property type="entry name" value="DUF1468"/>
</dbReference>
<keyword evidence="1" id="KW-0812">Transmembrane</keyword>
<organism evidence="3 4">
    <name type="scientific">Oceanispirochaeta crateris</name>
    <dbReference type="NCBI Taxonomy" id="2518645"/>
    <lineage>
        <taxon>Bacteria</taxon>
        <taxon>Pseudomonadati</taxon>
        <taxon>Spirochaetota</taxon>
        <taxon>Spirochaetia</taxon>
        <taxon>Spirochaetales</taxon>
        <taxon>Spirochaetaceae</taxon>
        <taxon>Oceanispirochaeta</taxon>
    </lineage>
</organism>
<dbReference type="Pfam" id="PF07331">
    <property type="entry name" value="TctB"/>
    <property type="match status" value="1"/>
</dbReference>
<name>A0A5C1QR69_9SPIO</name>
<feature type="transmembrane region" description="Helical" evidence="1">
    <location>
        <begin position="140"/>
        <end position="158"/>
    </location>
</feature>
<keyword evidence="1" id="KW-0472">Membrane</keyword>
<gene>
    <name evidence="3" type="ORF">EXM22_16320</name>
</gene>
<protein>
    <submittedName>
        <fullName evidence="3">Tripartite tricarboxylate transporter TctB family protein</fullName>
    </submittedName>
</protein>
<proteinExistence type="predicted"/>
<dbReference type="EMBL" id="CP036150">
    <property type="protein sequence ID" value="QEN09470.1"/>
    <property type="molecule type" value="Genomic_DNA"/>
</dbReference>
<reference evidence="3 4" key="1">
    <citation type="submission" date="2019-02" db="EMBL/GenBank/DDBJ databases">
        <title>Complete Genome Sequence and Methylome Analysis of free living Spirochaetas.</title>
        <authorList>
            <person name="Fomenkov A."/>
            <person name="Dubinina G."/>
            <person name="Leshcheva N."/>
            <person name="Mikheeva N."/>
            <person name="Grabovich M."/>
            <person name="Vincze T."/>
            <person name="Roberts R.J."/>
        </authorList>
    </citation>
    <scope>NUCLEOTIDE SEQUENCE [LARGE SCALE GENOMIC DNA]</scope>
    <source>
        <strain evidence="3 4">K2</strain>
    </source>
</reference>
<dbReference type="AlphaFoldDB" id="A0A5C1QR69"/>
<evidence type="ECO:0000313" key="4">
    <source>
        <dbReference type="Proteomes" id="UP000324209"/>
    </source>
</evidence>
<dbReference type="OrthoDB" id="7854646at2"/>
<evidence type="ECO:0000259" key="2">
    <source>
        <dbReference type="Pfam" id="PF07331"/>
    </source>
</evidence>
<evidence type="ECO:0000313" key="3">
    <source>
        <dbReference type="EMBL" id="QEN09470.1"/>
    </source>
</evidence>